<dbReference type="Pfam" id="PF00392">
    <property type="entry name" value="GntR"/>
    <property type="match status" value="1"/>
</dbReference>
<dbReference type="PANTHER" id="PTHR43537">
    <property type="entry name" value="TRANSCRIPTIONAL REGULATOR, GNTR FAMILY"/>
    <property type="match status" value="1"/>
</dbReference>
<evidence type="ECO:0000256" key="1">
    <source>
        <dbReference type="ARBA" id="ARBA00023015"/>
    </source>
</evidence>
<dbReference type="CDD" id="cd07377">
    <property type="entry name" value="WHTH_GntR"/>
    <property type="match status" value="1"/>
</dbReference>
<dbReference type="PROSITE" id="PS50949">
    <property type="entry name" value="HTH_GNTR"/>
    <property type="match status" value="1"/>
</dbReference>
<evidence type="ECO:0000256" key="2">
    <source>
        <dbReference type="ARBA" id="ARBA00023125"/>
    </source>
</evidence>
<accession>A0A1K1QLW2</accession>
<dbReference type="OrthoDB" id="1040417at2"/>
<keyword evidence="2 5" id="KW-0238">DNA-binding</keyword>
<dbReference type="Gene3D" id="1.10.10.10">
    <property type="entry name" value="Winged helix-like DNA-binding domain superfamily/Winged helix DNA-binding domain"/>
    <property type="match status" value="1"/>
</dbReference>
<dbReference type="InterPro" id="IPR036388">
    <property type="entry name" value="WH-like_DNA-bd_sf"/>
</dbReference>
<dbReference type="InterPro" id="IPR000524">
    <property type="entry name" value="Tscrpt_reg_HTH_GntR"/>
</dbReference>
<dbReference type="SUPFAM" id="SSF48008">
    <property type="entry name" value="GntR ligand-binding domain-like"/>
    <property type="match status" value="1"/>
</dbReference>
<keyword evidence="6" id="KW-1185">Reference proteome</keyword>
<dbReference type="PRINTS" id="PR00035">
    <property type="entry name" value="HTHGNTR"/>
</dbReference>
<evidence type="ECO:0000313" key="5">
    <source>
        <dbReference type="EMBL" id="SFW60633.1"/>
    </source>
</evidence>
<proteinExistence type="predicted"/>
<organism evidence="5 6">
    <name type="scientific">Sinomicrobium oceani</name>
    <dbReference type="NCBI Taxonomy" id="1150368"/>
    <lineage>
        <taxon>Bacteria</taxon>
        <taxon>Pseudomonadati</taxon>
        <taxon>Bacteroidota</taxon>
        <taxon>Flavobacteriia</taxon>
        <taxon>Flavobacteriales</taxon>
        <taxon>Flavobacteriaceae</taxon>
        <taxon>Sinomicrobium</taxon>
    </lineage>
</organism>
<dbReference type="Gene3D" id="1.20.120.530">
    <property type="entry name" value="GntR ligand-binding domain-like"/>
    <property type="match status" value="1"/>
</dbReference>
<dbReference type="Pfam" id="PF07729">
    <property type="entry name" value="FCD"/>
    <property type="match status" value="1"/>
</dbReference>
<dbReference type="InterPro" id="IPR008920">
    <property type="entry name" value="TF_FadR/GntR_C"/>
</dbReference>
<dbReference type="GO" id="GO:0003677">
    <property type="term" value="F:DNA binding"/>
    <property type="evidence" value="ECO:0007669"/>
    <property type="project" value="UniProtKB-KW"/>
</dbReference>
<dbReference type="Proteomes" id="UP000182248">
    <property type="component" value="Unassembled WGS sequence"/>
</dbReference>
<dbReference type="InterPro" id="IPR011711">
    <property type="entry name" value="GntR_C"/>
</dbReference>
<dbReference type="GO" id="GO:0003700">
    <property type="term" value="F:DNA-binding transcription factor activity"/>
    <property type="evidence" value="ECO:0007669"/>
    <property type="project" value="InterPro"/>
</dbReference>
<evidence type="ECO:0000313" key="6">
    <source>
        <dbReference type="Proteomes" id="UP000182248"/>
    </source>
</evidence>
<keyword evidence="3" id="KW-0804">Transcription</keyword>
<keyword evidence="1" id="KW-0805">Transcription regulation</keyword>
<name>A0A1K1QLW2_9FLAO</name>
<dbReference type="EMBL" id="FPJE01000014">
    <property type="protein sequence ID" value="SFW60633.1"/>
    <property type="molecule type" value="Genomic_DNA"/>
</dbReference>
<dbReference type="STRING" id="1150368.SAMN02927921_02648"/>
<dbReference type="SMART" id="SM00895">
    <property type="entry name" value="FCD"/>
    <property type="match status" value="1"/>
</dbReference>
<feature type="domain" description="HTH gntR-type" evidence="4">
    <location>
        <begin position="14"/>
        <end position="82"/>
    </location>
</feature>
<dbReference type="SUPFAM" id="SSF46785">
    <property type="entry name" value="Winged helix' DNA-binding domain"/>
    <property type="match status" value="1"/>
</dbReference>
<dbReference type="RefSeq" id="WP_072317864.1">
    <property type="nucleotide sequence ID" value="NZ_FPJE01000014.1"/>
</dbReference>
<evidence type="ECO:0000259" key="4">
    <source>
        <dbReference type="PROSITE" id="PS50949"/>
    </source>
</evidence>
<dbReference type="AlphaFoldDB" id="A0A1K1QLW2"/>
<gene>
    <name evidence="5" type="ORF">SAMN02927921_02648</name>
</gene>
<dbReference type="PANTHER" id="PTHR43537:SF24">
    <property type="entry name" value="GLUCONATE OPERON TRANSCRIPTIONAL REPRESSOR"/>
    <property type="match status" value="1"/>
</dbReference>
<evidence type="ECO:0000256" key="3">
    <source>
        <dbReference type="ARBA" id="ARBA00023163"/>
    </source>
</evidence>
<sequence>MEKDSKSIKPIKNVPLVEQVEDHIMQYLKANKFKTGDALPKEIELAQNLGVSRNVAREALSRLRMLGIIESKKRKGMVISEPDLLSGVERVLDPDFLGEGTMQNIFELRLVLEVGMSDILFIRKKSKDIDILQDIVTRESQDPECTDDIKVRLAYEIEFHSHLYRMSRNNTLQRFQSMLLPVFHYMMEQEARLELKPKKGSISHQDLVDTIKNGTPRDFRENMREHLTPHYQKLIRQKS</sequence>
<reference evidence="5 6" key="1">
    <citation type="submission" date="2016-11" db="EMBL/GenBank/DDBJ databases">
        <authorList>
            <person name="Jaros S."/>
            <person name="Januszkiewicz K."/>
            <person name="Wedrychowicz H."/>
        </authorList>
    </citation>
    <scope>NUCLEOTIDE SEQUENCE [LARGE SCALE GENOMIC DNA]</scope>
    <source>
        <strain evidence="5 6">CGMCC 1.12145</strain>
    </source>
</reference>
<dbReference type="SMART" id="SM00345">
    <property type="entry name" value="HTH_GNTR"/>
    <property type="match status" value="1"/>
</dbReference>
<dbReference type="InterPro" id="IPR036390">
    <property type="entry name" value="WH_DNA-bd_sf"/>
</dbReference>
<protein>
    <submittedName>
        <fullName evidence="5">DNA-binding transcriptional regulator, FadR family</fullName>
    </submittedName>
</protein>